<accession>A0AAV7LQ84</accession>
<dbReference type="Proteomes" id="UP001066276">
    <property type="component" value="Chromosome 11"/>
</dbReference>
<name>A0AAV7LQ84_PLEWA</name>
<organism evidence="1 2">
    <name type="scientific">Pleurodeles waltl</name>
    <name type="common">Iberian ribbed newt</name>
    <dbReference type="NCBI Taxonomy" id="8319"/>
    <lineage>
        <taxon>Eukaryota</taxon>
        <taxon>Metazoa</taxon>
        <taxon>Chordata</taxon>
        <taxon>Craniata</taxon>
        <taxon>Vertebrata</taxon>
        <taxon>Euteleostomi</taxon>
        <taxon>Amphibia</taxon>
        <taxon>Batrachia</taxon>
        <taxon>Caudata</taxon>
        <taxon>Salamandroidea</taxon>
        <taxon>Salamandridae</taxon>
        <taxon>Pleurodelinae</taxon>
        <taxon>Pleurodeles</taxon>
    </lineage>
</organism>
<keyword evidence="2" id="KW-1185">Reference proteome</keyword>
<dbReference type="AlphaFoldDB" id="A0AAV7LQ84"/>
<comment type="caution">
    <text evidence="1">The sequence shown here is derived from an EMBL/GenBank/DDBJ whole genome shotgun (WGS) entry which is preliminary data.</text>
</comment>
<gene>
    <name evidence="1" type="ORF">NDU88_006651</name>
</gene>
<sequence length="218" mass="23586">MVHRERQLPSSIHGTTVVDVADDKACHMSIGQRRCALTPPTHVNRIIHQLHTFCYPAPAEADTALLKSSFAYHRTLTVGNGKSGGPHSLIECPSILPGGDTAYGANGLCHSAINCLCRQHGKPIRGAAKHRRSDRQYYRPLSLSPAVLALWGGEGDPLLACQSDRKSCLQSPEDTARVETPTPTLHDEKLNKILEATTATGQDLCNRVDAVAVEVNLL</sequence>
<dbReference type="EMBL" id="JANPWB010000015">
    <property type="protein sequence ID" value="KAJ1093551.1"/>
    <property type="molecule type" value="Genomic_DNA"/>
</dbReference>
<evidence type="ECO:0000313" key="2">
    <source>
        <dbReference type="Proteomes" id="UP001066276"/>
    </source>
</evidence>
<evidence type="ECO:0000313" key="1">
    <source>
        <dbReference type="EMBL" id="KAJ1093551.1"/>
    </source>
</evidence>
<reference evidence="1" key="1">
    <citation type="journal article" date="2022" name="bioRxiv">
        <title>Sequencing and chromosome-scale assembly of the giantPleurodeles waltlgenome.</title>
        <authorList>
            <person name="Brown T."/>
            <person name="Elewa A."/>
            <person name="Iarovenko S."/>
            <person name="Subramanian E."/>
            <person name="Araus A.J."/>
            <person name="Petzold A."/>
            <person name="Susuki M."/>
            <person name="Suzuki K.-i.T."/>
            <person name="Hayashi T."/>
            <person name="Toyoda A."/>
            <person name="Oliveira C."/>
            <person name="Osipova E."/>
            <person name="Leigh N.D."/>
            <person name="Simon A."/>
            <person name="Yun M.H."/>
        </authorList>
    </citation>
    <scope>NUCLEOTIDE SEQUENCE</scope>
    <source>
        <strain evidence="1">20211129_DDA</strain>
        <tissue evidence="1">Liver</tissue>
    </source>
</reference>
<protein>
    <submittedName>
        <fullName evidence="1">Uncharacterized protein</fullName>
    </submittedName>
</protein>
<proteinExistence type="predicted"/>